<accession>A0A9D1PTT7</accession>
<feature type="chain" id="PRO_5038469274" description="Outer membrane protein beta-barrel domain-containing protein" evidence="1">
    <location>
        <begin position="21"/>
        <end position="170"/>
    </location>
</feature>
<evidence type="ECO:0000256" key="1">
    <source>
        <dbReference type="SAM" id="SignalP"/>
    </source>
</evidence>
<protein>
    <recommendedName>
        <fullName evidence="4">Outer membrane protein beta-barrel domain-containing protein</fullName>
    </recommendedName>
</protein>
<feature type="signal peptide" evidence="1">
    <location>
        <begin position="1"/>
        <end position="20"/>
    </location>
</feature>
<keyword evidence="1" id="KW-0732">Signal</keyword>
<dbReference type="EMBL" id="DXHU01000020">
    <property type="protein sequence ID" value="HIV99212.1"/>
    <property type="molecule type" value="Genomic_DNA"/>
</dbReference>
<organism evidence="2 3">
    <name type="scientific">Candidatus Ornithospirochaeta avicola</name>
    <dbReference type="NCBI Taxonomy" id="2840896"/>
    <lineage>
        <taxon>Bacteria</taxon>
        <taxon>Pseudomonadati</taxon>
        <taxon>Spirochaetota</taxon>
        <taxon>Spirochaetia</taxon>
        <taxon>Spirochaetales</taxon>
        <taxon>Spirochaetaceae</taxon>
        <taxon>Spirochaetaceae incertae sedis</taxon>
        <taxon>Candidatus Ornithospirochaeta</taxon>
    </lineage>
</organism>
<proteinExistence type="predicted"/>
<reference evidence="2" key="1">
    <citation type="journal article" date="2021" name="PeerJ">
        <title>Extensive microbial diversity within the chicken gut microbiome revealed by metagenomics and culture.</title>
        <authorList>
            <person name="Gilroy R."/>
            <person name="Ravi A."/>
            <person name="Getino M."/>
            <person name="Pursley I."/>
            <person name="Horton D.L."/>
            <person name="Alikhan N.F."/>
            <person name="Baker D."/>
            <person name="Gharbi K."/>
            <person name="Hall N."/>
            <person name="Watson M."/>
            <person name="Adriaenssens E.M."/>
            <person name="Foster-Nyarko E."/>
            <person name="Jarju S."/>
            <person name="Secka A."/>
            <person name="Antonio M."/>
            <person name="Oren A."/>
            <person name="Chaudhuri R.R."/>
            <person name="La Ragione R."/>
            <person name="Hildebrand F."/>
            <person name="Pallen M.J."/>
        </authorList>
    </citation>
    <scope>NUCLEOTIDE SEQUENCE</scope>
    <source>
        <strain evidence="2">Gambia11-129</strain>
    </source>
</reference>
<name>A0A9D1PTT7_9SPIO</name>
<comment type="caution">
    <text evidence="2">The sequence shown here is derived from an EMBL/GenBank/DDBJ whole genome shotgun (WGS) entry which is preliminary data.</text>
</comment>
<dbReference type="Proteomes" id="UP000823936">
    <property type="component" value="Unassembled WGS sequence"/>
</dbReference>
<evidence type="ECO:0000313" key="2">
    <source>
        <dbReference type="EMBL" id="HIV99212.1"/>
    </source>
</evidence>
<reference evidence="2" key="2">
    <citation type="submission" date="2021-04" db="EMBL/GenBank/DDBJ databases">
        <authorList>
            <person name="Gilroy R."/>
        </authorList>
    </citation>
    <scope>NUCLEOTIDE SEQUENCE</scope>
    <source>
        <strain evidence="2">Gambia11-129</strain>
    </source>
</reference>
<dbReference type="AlphaFoldDB" id="A0A9D1PTT7"/>
<evidence type="ECO:0000313" key="3">
    <source>
        <dbReference type="Proteomes" id="UP000823936"/>
    </source>
</evidence>
<sequence length="170" mass="17830">MKKFLMILLVAALLIAPATAASFRGTSDNTMTVALNLGTNTGVGMKFGLGDFDILANVGFDFLNVSSNHFSIGADVGLAYQVADFDFGGGHHMPLVAGVIVPMSFILAEKTFVFGISPQALVGVEYMIPDTGWLFYARLGLGVALNFGTQFDLGFGASGAIGAGYQFDLN</sequence>
<gene>
    <name evidence="2" type="ORF">IAB12_05510</name>
</gene>
<evidence type="ECO:0008006" key="4">
    <source>
        <dbReference type="Google" id="ProtNLM"/>
    </source>
</evidence>